<evidence type="ECO:0000313" key="2">
    <source>
        <dbReference type="EMBL" id="GAA6146210.1"/>
    </source>
</evidence>
<dbReference type="RefSeq" id="WP_353295410.1">
    <property type="nucleotide sequence ID" value="NZ_BAABWH010000006.1"/>
</dbReference>
<gene>
    <name evidence="2" type="primary">ugpQ</name>
    <name evidence="2" type="ORF">NBRC116585_23280</name>
</gene>
<reference evidence="2 3" key="1">
    <citation type="submission" date="2024-04" db="EMBL/GenBank/DDBJ databases">
        <title>Draft genome sequence of Thalassolituus maritimus NBRC 116585.</title>
        <authorList>
            <person name="Miyakawa T."/>
            <person name="Kusuya Y."/>
            <person name="Miura T."/>
        </authorList>
    </citation>
    <scope>NUCLEOTIDE SEQUENCE [LARGE SCALE GENOMIC DNA]</scope>
    <source>
        <strain evidence="2 3">5NW40-0001</strain>
    </source>
</reference>
<dbReference type="InterPro" id="IPR017946">
    <property type="entry name" value="PLC-like_Pdiesterase_TIM-brl"/>
</dbReference>
<evidence type="ECO:0000313" key="3">
    <source>
        <dbReference type="Proteomes" id="UP001481413"/>
    </source>
</evidence>
<dbReference type="PANTHER" id="PTHR46211:SF1">
    <property type="entry name" value="GLYCEROPHOSPHODIESTER PHOSPHODIESTERASE, CYTOPLASMIC"/>
    <property type="match status" value="1"/>
</dbReference>
<organism evidence="2 3">
    <name type="scientific">Thalassolituus maritimus</name>
    <dbReference type="NCBI Taxonomy" id="484498"/>
    <lineage>
        <taxon>Bacteria</taxon>
        <taxon>Pseudomonadati</taxon>
        <taxon>Pseudomonadota</taxon>
        <taxon>Gammaproteobacteria</taxon>
        <taxon>Oceanospirillales</taxon>
        <taxon>Oceanospirillaceae</taxon>
        <taxon>Thalassolituus</taxon>
    </lineage>
</organism>
<dbReference type="PANTHER" id="PTHR46211">
    <property type="entry name" value="GLYCEROPHOSPHORYL DIESTER PHOSPHODIESTERASE"/>
    <property type="match status" value="1"/>
</dbReference>
<comment type="caution">
    <text evidence="2">The sequence shown here is derived from an EMBL/GenBank/DDBJ whole genome shotgun (WGS) entry which is preliminary data.</text>
</comment>
<accession>A0ABQ0A1D1</accession>
<name>A0ABQ0A1D1_9GAMM</name>
<feature type="domain" description="GP-PDE" evidence="1">
    <location>
        <begin position="25"/>
        <end position="261"/>
    </location>
</feature>
<dbReference type="InterPro" id="IPR030395">
    <property type="entry name" value="GP_PDE_dom"/>
</dbReference>
<protein>
    <submittedName>
        <fullName evidence="2">Glycerophosphodiester phosphodiesterase</fullName>
    </submittedName>
</protein>
<dbReference type="Pfam" id="PF03009">
    <property type="entry name" value="GDPD"/>
    <property type="match status" value="1"/>
</dbReference>
<evidence type="ECO:0000259" key="1">
    <source>
        <dbReference type="PROSITE" id="PS51704"/>
    </source>
</evidence>
<dbReference type="Gene3D" id="3.20.20.190">
    <property type="entry name" value="Phosphatidylinositol (PI) phosphodiesterase"/>
    <property type="match status" value="1"/>
</dbReference>
<dbReference type="EMBL" id="BAABWH010000006">
    <property type="protein sequence ID" value="GAA6146210.1"/>
    <property type="molecule type" value="Genomic_DNA"/>
</dbReference>
<keyword evidence="3" id="KW-1185">Reference proteome</keyword>
<dbReference type="SUPFAM" id="SSF51695">
    <property type="entry name" value="PLC-like phosphodiesterases"/>
    <property type="match status" value="1"/>
</dbReference>
<proteinExistence type="predicted"/>
<sequence>MARDIPGTPTGTPPGTLPSVYGSMSQVIAHRGASGSAPENTAIAMTEAVKQGADWAEVDVTISADGHAVIFHDNNLNRCSDGNGLVIQKTLKELEKLDAGSWFSPFCAGEKILSLEALLRLADQLDLNLNLEIKPTIGREAETVWAIQQTLARASFGPSILLSSFNYFALKEAQSLLPHYTRALNVEAIPSDWQDRLDSVGAEGLHFASDFIDYNMIEEVVNAGTPLACYTVNDFETAQKLLRAGVSAVFTDYPDRLLLDARPVSQH</sequence>
<dbReference type="PROSITE" id="PS51704">
    <property type="entry name" value="GP_PDE"/>
    <property type="match status" value="1"/>
</dbReference>
<dbReference type="Proteomes" id="UP001481413">
    <property type="component" value="Unassembled WGS sequence"/>
</dbReference>